<protein>
    <submittedName>
        <fullName evidence="3">Uncharacterized protein</fullName>
    </submittedName>
</protein>
<feature type="chain" id="PRO_5037757873" evidence="1">
    <location>
        <begin position="22"/>
        <end position="60"/>
    </location>
</feature>
<proteinExistence type="predicted"/>
<accession>A0A914RJE5</accession>
<dbReference type="Proteomes" id="UP000887564">
    <property type="component" value="Unplaced"/>
</dbReference>
<dbReference type="WBParaSite" id="PEQ_0000663901-mRNA-1">
    <property type="protein sequence ID" value="PEQ_0000663901-mRNA-1"/>
    <property type="gene ID" value="PEQ_0000663901"/>
</dbReference>
<dbReference type="AlphaFoldDB" id="A0A914RJE5"/>
<keyword evidence="2" id="KW-1185">Reference proteome</keyword>
<reference evidence="3" key="1">
    <citation type="submission" date="2022-11" db="UniProtKB">
        <authorList>
            <consortium name="WormBaseParasite"/>
        </authorList>
    </citation>
    <scope>IDENTIFICATION</scope>
</reference>
<name>A0A914RJE5_PAREQ</name>
<evidence type="ECO:0000313" key="3">
    <source>
        <dbReference type="WBParaSite" id="PEQ_0000663901-mRNA-1"/>
    </source>
</evidence>
<organism evidence="2 3">
    <name type="scientific">Parascaris equorum</name>
    <name type="common">Equine roundworm</name>
    <dbReference type="NCBI Taxonomy" id="6256"/>
    <lineage>
        <taxon>Eukaryota</taxon>
        <taxon>Metazoa</taxon>
        <taxon>Ecdysozoa</taxon>
        <taxon>Nematoda</taxon>
        <taxon>Chromadorea</taxon>
        <taxon>Rhabditida</taxon>
        <taxon>Spirurina</taxon>
        <taxon>Ascaridomorpha</taxon>
        <taxon>Ascaridoidea</taxon>
        <taxon>Ascarididae</taxon>
        <taxon>Parascaris</taxon>
    </lineage>
</organism>
<keyword evidence="1" id="KW-0732">Signal</keyword>
<evidence type="ECO:0000313" key="2">
    <source>
        <dbReference type="Proteomes" id="UP000887564"/>
    </source>
</evidence>
<sequence>MIRHAGHRLLLFFLFFESSLRNYLNGTSNFELVHCFLFRTSIKMHLIRRNKIVFAFCLIV</sequence>
<evidence type="ECO:0000256" key="1">
    <source>
        <dbReference type="SAM" id="SignalP"/>
    </source>
</evidence>
<feature type="signal peptide" evidence="1">
    <location>
        <begin position="1"/>
        <end position="21"/>
    </location>
</feature>